<accession>A0A495J2L6</accession>
<dbReference type="OrthoDB" id="1068871at2"/>
<protein>
    <submittedName>
        <fullName evidence="1">Uncharacterized protein</fullName>
    </submittedName>
</protein>
<sequence length="143" mass="16398">MDTKTRNKKLQQLHVMLIKLGAIDCKGDLLSDYNVTSSRDLTDKDLDALLNRVQAGAANRYSDDPKIKAWRSNVLVNLTKYGIYSTPADWKRVNHFLMDKRIAGKLLYEMSVPEMQALCKKLIAMAKNRQEKQLSEIYQAVHN</sequence>
<dbReference type="RefSeq" id="WP_121198745.1">
    <property type="nucleotide sequence ID" value="NZ_RBKU01000001.1"/>
</dbReference>
<dbReference type="EMBL" id="RBKU01000001">
    <property type="protein sequence ID" value="RKR83226.1"/>
    <property type="molecule type" value="Genomic_DNA"/>
</dbReference>
<comment type="caution">
    <text evidence="1">The sequence shown here is derived from an EMBL/GenBank/DDBJ whole genome shotgun (WGS) entry which is preliminary data.</text>
</comment>
<evidence type="ECO:0000313" key="2">
    <source>
        <dbReference type="Proteomes" id="UP000268007"/>
    </source>
</evidence>
<name>A0A495J2L6_9SPHI</name>
<organism evidence="1 2">
    <name type="scientific">Mucilaginibacter gracilis</name>
    <dbReference type="NCBI Taxonomy" id="423350"/>
    <lineage>
        <taxon>Bacteria</taxon>
        <taxon>Pseudomonadati</taxon>
        <taxon>Bacteroidota</taxon>
        <taxon>Sphingobacteriia</taxon>
        <taxon>Sphingobacteriales</taxon>
        <taxon>Sphingobacteriaceae</taxon>
        <taxon>Mucilaginibacter</taxon>
    </lineage>
</organism>
<dbReference type="Proteomes" id="UP000268007">
    <property type="component" value="Unassembled WGS sequence"/>
</dbReference>
<proteinExistence type="predicted"/>
<keyword evidence="2" id="KW-1185">Reference proteome</keyword>
<gene>
    <name evidence="1" type="ORF">BDD43_3429</name>
</gene>
<reference evidence="1 2" key="1">
    <citation type="submission" date="2018-10" db="EMBL/GenBank/DDBJ databases">
        <title>Genomic Encyclopedia of Archaeal and Bacterial Type Strains, Phase II (KMG-II): from individual species to whole genera.</title>
        <authorList>
            <person name="Goeker M."/>
        </authorList>
    </citation>
    <scope>NUCLEOTIDE SEQUENCE [LARGE SCALE GENOMIC DNA]</scope>
    <source>
        <strain evidence="1 2">DSM 18602</strain>
    </source>
</reference>
<dbReference type="AlphaFoldDB" id="A0A495J2L6"/>
<evidence type="ECO:0000313" key="1">
    <source>
        <dbReference type="EMBL" id="RKR83226.1"/>
    </source>
</evidence>